<dbReference type="EMBL" id="QGDO01000004">
    <property type="protein sequence ID" value="PWJ40980.1"/>
    <property type="molecule type" value="Genomic_DNA"/>
</dbReference>
<evidence type="ECO:0000256" key="1">
    <source>
        <dbReference type="SAM" id="SignalP"/>
    </source>
</evidence>
<protein>
    <submittedName>
        <fullName evidence="2">Lipid-binding putative hydrolase</fullName>
    </submittedName>
</protein>
<feature type="chain" id="PRO_5016288367" evidence="1">
    <location>
        <begin position="19"/>
        <end position="144"/>
    </location>
</feature>
<dbReference type="OrthoDB" id="851990at2"/>
<keyword evidence="1" id="KW-0732">Signal</keyword>
<sequence>MKKLFLGLALMFSLTSCFEDPEIWDSSVVELAGDWNVRTYDSATGDLVADYGQLLTYNTAANNGDMWLDFVTVLKIGGKSKVSTNGLTFNGDDAVSVTGGQVFKNEGRSKTGIETDSIYMEVVKGADTFIVSGHKRTGFQEDEY</sequence>
<organism evidence="2 3">
    <name type="scientific">Sediminitomix flava</name>
    <dbReference type="NCBI Taxonomy" id="379075"/>
    <lineage>
        <taxon>Bacteria</taxon>
        <taxon>Pseudomonadati</taxon>
        <taxon>Bacteroidota</taxon>
        <taxon>Cytophagia</taxon>
        <taxon>Cytophagales</taxon>
        <taxon>Flammeovirgaceae</taxon>
        <taxon>Sediminitomix</taxon>
    </lineage>
</organism>
<dbReference type="AlphaFoldDB" id="A0A315ZA75"/>
<comment type="caution">
    <text evidence="2">The sequence shown here is derived from an EMBL/GenBank/DDBJ whole genome shotgun (WGS) entry which is preliminary data.</text>
</comment>
<dbReference type="PROSITE" id="PS51257">
    <property type="entry name" value="PROKAR_LIPOPROTEIN"/>
    <property type="match status" value="1"/>
</dbReference>
<reference evidence="2 3" key="1">
    <citation type="submission" date="2018-03" db="EMBL/GenBank/DDBJ databases">
        <title>Genomic Encyclopedia of Archaeal and Bacterial Type Strains, Phase II (KMG-II): from individual species to whole genera.</title>
        <authorList>
            <person name="Goeker M."/>
        </authorList>
    </citation>
    <scope>NUCLEOTIDE SEQUENCE [LARGE SCALE GENOMIC DNA]</scope>
    <source>
        <strain evidence="2 3">DSM 28229</strain>
    </source>
</reference>
<evidence type="ECO:0000313" key="3">
    <source>
        <dbReference type="Proteomes" id="UP000245535"/>
    </source>
</evidence>
<dbReference type="Gene3D" id="2.40.128.220">
    <property type="match status" value="1"/>
</dbReference>
<dbReference type="Pfam" id="PF12888">
    <property type="entry name" value="Lipid_bd"/>
    <property type="match status" value="1"/>
</dbReference>
<keyword evidence="2" id="KW-0378">Hydrolase</keyword>
<gene>
    <name evidence="2" type="ORF">BC781_104246</name>
</gene>
<accession>A0A315ZA75</accession>
<dbReference type="InterPro" id="IPR038668">
    <property type="entry name" value="Lipid-bd_sf"/>
</dbReference>
<dbReference type="InterPro" id="IPR024404">
    <property type="entry name" value="Lipid-bd_put"/>
</dbReference>
<feature type="signal peptide" evidence="1">
    <location>
        <begin position="1"/>
        <end position="18"/>
    </location>
</feature>
<dbReference type="RefSeq" id="WP_109619911.1">
    <property type="nucleotide sequence ID" value="NZ_QGDO01000004.1"/>
</dbReference>
<dbReference type="GO" id="GO:0016787">
    <property type="term" value="F:hydrolase activity"/>
    <property type="evidence" value="ECO:0007669"/>
    <property type="project" value="UniProtKB-KW"/>
</dbReference>
<keyword evidence="3" id="KW-1185">Reference proteome</keyword>
<name>A0A315ZA75_SEDFL</name>
<proteinExistence type="predicted"/>
<evidence type="ECO:0000313" key="2">
    <source>
        <dbReference type="EMBL" id="PWJ40980.1"/>
    </source>
</evidence>
<dbReference type="Proteomes" id="UP000245535">
    <property type="component" value="Unassembled WGS sequence"/>
</dbReference>